<dbReference type="RefSeq" id="WP_049930959.1">
    <property type="nucleotide sequence ID" value="NZ_ATXS01000003.1"/>
</dbReference>
<dbReference type="Proteomes" id="UP000193587">
    <property type="component" value="Unassembled WGS sequence"/>
</dbReference>
<dbReference type="NCBIfam" id="TIGR00300">
    <property type="entry name" value="TIGR00300 family protein"/>
    <property type="match status" value="1"/>
</dbReference>
<accession>A0A1X4GLQ7</accession>
<feature type="domain" description="LOR/SDH bifunctional enzyme conserved" evidence="12">
    <location>
        <begin position="4"/>
        <end position="103"/>
    </location>
</feature>
<keyword evidence="2" id="KW-0547">Nucleotide-binding</keyword>
<evidence type="ECO:0000256" key="8">
    <source>
        <dbReference type="ARBA" id="ARBA00066346"/>
    </source>
</evidence>
<evidence type="ECO:0000313" key="15">
    <source>
        <dbReference type="EMBL" id="OSO98836.1"/>
    </source>
</evidence>
<feature type="domain" description="Arginine dihydrolase ArgZ/ArgE-like C-terminal first subdomain" evidence="14">
    <location>
        <begin position="104"/>
        <end position="207"/>
    </location>
</feature>
<evidence type="ECO:0000256" key="6">
    <source>
        <dbReference type="ARBA" id="ARBA00056756"/>
    </source>
</evidence>
<evidence type="ECO:0000256" key="4">
    <source>
        <dbReference type="ARBA" id="ARBA00023239"/>
    </source>
</evidence>
<evidence type="ECO:0000256" key="7">
    <source>
        <dbReference type="ARBA" id="ARBA00061348"/>
    </source>
</evidence>
<comment type="similarity">
    <text evidence="7">Belongs to the AgrE/ArgZ ornithine cyclodeaminase family.</text>
</comment>
<evidence type="ECO:0000256" key="10">
    <source>
        <dbReference type="ARBA" id="ARBA00081581"/>
    </source>
</evidence>
<feature type="compositionally biased region" description="Gly residues" evidence="11">
    <location>
        <begin position="443"/>
        <end position="453"/>
    </location>
</feature>
<feature type="region of interest" description="Disordered" evidence="11">
    <location>
        <begin position="132"/>
        <end position="154"/>
    </location>
</feature>
<dbReference type="Gene3D" id="3.40.50.10690">
    <property type="entry name" value="putative lor/sdh protein like domains"/>
    <property type="match status" value="1"/>
</dbReference>
<dbReference type="Gene3D" id="3.30.70.2690">
    <property type="entry name" value="LOR/SDH bifunctional enzyme, conserved domain"/>
    <property type="match status" value="1"/>
</dbReference>
<dbReference type="InterPro" id="IPR048963">
    <property type="entry name" value="ArgZ/ArgE-like_C_2nd"/>
</dbReference>
<dbReference type="GO" id="GO:0008473">
    <property type="term" value="F:ornithine cyclodeaminase activity"/>
    <property type="evidence" value="ECO:0007669"/>
    <property type="project" value="UniProtKB-EC"/>
</dbReference>
<dbReference type="GO" id="GO:0000166">
    <property type="term" value="F:nucleotide binding"/>
    <property type="evidence" value="ECO:0007669"/>
    <property type="project" value="UniProtKB-KW"/>
</dbReference>
<dbReference type="AlphaFoldDB" id="A0A1X4GLQ7"/>
<dbReference type="InterPro" id="IPR048964">
    <property type="entry name" value="ArgZ/ArgE-like_C_1st"/>
</dbReference>
<keyword evidence="3" id="KW-0520">NAD</keyword>
<reference evidence="15 16" key="1">
    <citation type="submission" date="2017-04" db="EMBL/GenBank/DDBJ databases">
        <title>MLSA of the genus Halorubrum.</title>
        <authorList>
            <person name="De La Haba R."/>
            <person name="Sanchez-Porro C."/>
            <person name="Infante-Dominguez C."/>
            <person name="Ventosa A."/>
        </authorList>
    </citation>
    <scope>NUCLEOTIDE SEQUENCE [LARGE SCALE GENOMIC DNA]</scope>
    <source>
        <strain evidence="15 16">DSM 17463</strain>
    </source>
</reference>
<dbReference type="InterPro" id="IPR007545">
    <property type="entry name" value="LOR/SDH_bifunc_enz_cons_dom"/>
</dbReference>
<feature type="compositionally biased region" description="Low complexity" evidence="11">
    <location>
        <begin position="144"/>
        <end position="153"/>
    </location>
</feature>
<organism evidence="15 16">
    <name type="scientific">Halorubrum ezzemoulense DSM 17463</name>
    <dbReference type="NCBI Taxonomy" id="1121945"/>
    <lineage>
        <taxon>Archaea</taxon>
        <taxon>Methanobacteriati</taxon>
        <taxon>Methanobacteriota</taxon>
        <taxon>Stenosarchaea group</taxon>
        <taxon>Halobacteria</taxon>
        <taxon>Halobacteriales</taxon>
        <taxon>Haloferacaceae</taxon>
        <taxon>Halorubrum</taxon>
    </lineage>
</organism>
<comment type="catalytic activity">
    <reaction evidence="5">
        <text>L-ornithine = L-proline + NH4(+)</text>
        <dbReference type="Rhea" id="RHEA:24368"/>
        <dbReference type="ChEBI" id="CHEBI:28938"/>
        <dbReference type="ChEBI" id="CHEBI:46911"/>
        <dbReference type="ChEBI" id="CHEBI:60039"/>
        <dbReference type="EC" id="4.3.1.12"/>
    </reaction>
</comment>
<evidence type="ECO:0000256" key="2">
    <source>
        <dbReference type="ARBA" id="ARBA00022741"/>
    </source>
</evidence>
<dbReference type="InterPro" id="IPR043009">
    <property type="entry name" value="LOR/SDH_bifunc_enz_cons_dom_sf"/>
</dbReference>
<comment type="caution">
    <text evidence="15">The sequence shown here is derived from an EMBL/GenBank/DDBJ whole genome shotgun (WGS) entry which is preliminary data.</text>
</comment>
<feature type="compositionally biased region" description="Acidic residues" evidence="11">
    <location>
        <begin position="428"/>
        <end position="441"/>
    </location>
</feature>
<comment type="function">
    <text evidence="6">Catalyzes the conversion of ornithine to proline, with the release of ammonia.</text>
</comment>
<dbReference type="EC" id="4.3.1.12" evidence="8"/>
<evidence type="ECO:0000259" key="13">
    <source>
        <dbReference type="Pfam" id="PF21570"/>
    </source>
</evidence>
<protein>
    <recommendedName>
        <fullName evidence="9">Ornithine cyclodeaminase</fullName>
        <ecNumber evidence="8">4.3.1.12</ecNumber>
    </recommendedName>
    <alternativeName>
        <fullName evidence="10">Archaeal ornithine cyclodeaminase</fullName>
    </alternativeName>
</protein>
<feature type="domain" description="Arginine dihydrolase ArgZ/ArgE-like C-terminal second subdomain" evidence="13">
    <location>
        <begin position="209"/>
        <end position="420"/>
    </location>
</feature>
<keyword evidence="4" id="KW-0456">Lyase</keyword>
<name>A0A1X4GLQ7_HALEZ</name>
<dbReference type="Pfam" id="PF21570">
    <property type="entry name" value="ArgZ-like_C_2nd"/>
    <property type="match status" value="1"/>
</dbReference>
<dbReference type="CDD" id="cd12144">
    <property type="entry name" value="SDH_N_domain"/>
    <property type="match status" value="1"/>
</dbReference>
<sequence>MTQSRTVELEGHLIDSGTMQRCFGAVMDLGGSFDVERFDVGKHETEESYCRLAVSADDPETLRAILHELHQNGAVLEDPSDVELVPAPADKVVPPNFYSTTNHPTEVLYDGEWIDVEGIEMDCALVVEPEPAADAGEGDRADASDAGNDGAARARTKTLSTVEAGDLVATDQSGIRVNPPERPRSGGGAFGFMQGGVSAERPSESTIREVAAELRAVEADGGTVMVVAGPAVIHSGAGDALADLVAAGYVDALSAGNGFATHDLERSIYGTSLGMDVETLEHPRKGHKHHIWTISEIIRAGGIEAAVEDGVVTEGVMYECVENGVDTVLAGSIRDDGPLPDTITDAVEAQDAIREQARDADIVLMLATLLHSVAVGNCLPSTTKTVCVDINPATVTQLLDRGSAQAVGMVTDIGTFVPTLAEYVLEGEEGGGAETGGDESAGDGSGGSAEGDA</sequence>
<gene>
    <name evidence="15" type="ORF">B9H04_10280</name>
</gene>
<evidence type="ECO:0000256" key="9">
    <source>
        <dbReference type="ARBA" id="ARBA00072993"/>
    </source>
</evidence>
<evidence type="ECO:0000259" key="14">
    <source>
        <dbReference type="Pfam" id="PF21571"/>
    </source>
</evidence>
<dbReference type="eggNOG" id="arCOG04422">
    <property type="taxonomic scope" value="Archaea"/>
</dbReference>
<evidence type="ECO:0000313" key="16">
    <source>
        <dbReference type="Proteomes" id="UP000193587"/>
    </source>
</evidence>
<proteinExistence type="inferred from homology"/>
<dbReference type="Pfam" id="PF21571">
    <property type="entry name" value="ArgZ-like_C_1st"/>
    <property type="match status" value="1"/>
</dbReference>
<evidence type="ECO:0000259" key="12">
    <source>
        <dbReference type="Pfam" id="PF04455"/>
    </source>
</evidence>
<evidence type="ECO:0000256" key="1">
    <source>
        <dbReference type="ARBA" id="ARBA00001911"/>
    </source>
</evidence>
<evidence type="ECO:0000256" key="3">
    <source>
        <dbReference type="ARBA" id="ARBA00023027"/>
    </source>
</evidence>
<dbReference type="EMBL" id="NEDJ01000033">
    <property type="protein sequence ID" value="OSO98836.1"/>
    <property type="molecule type" value="Genomic_DNA"/>
</dbReference>
<dbReference type="STRING" id="1121945.GCA_000421805_01284"/>
<dbReference type="InterPro" id="IPR005239">
    <property type="entry name" value="ArgZ/ArgE-like"/>
</dbReference>
<feature type="region of interest" description="Disordered" evidence="11">
    <location>
        <begin position="428"/>
        <end position="453"/>
    </location>
</feature>
<evidence type="ECO:0000256" key="5">
    <source>
        <dbReference type="ARBA" id="ARBA00052109"/>
    </source>
</evidence>
<dbReference type="Pfam" id="PF04455">
    <property type="entry name" value="Saccharop_dh_N"/>
    <property type="match status" value="1"/>
</dbReference>
<evidence type="ECO:0000256" key="11">
    <source>
        <dbReference type="SAM" id="MobiDB-lite"/>
    </source>
</evidence>
<comment type="cofactor">
    <cofactor evidence="1">
        <name>NAD(+)</name>
        <dbReference type="ChEBI" id="CHEBI:57540"/>
    </cofactor>
</comment>